<dbReference type="SUPFAM" id="SSF52317">
    <property type="entry name" value="Class I glutamine amidotransferase-like"/>
    <property type="match status" value="1"/>
</dbReference>
<dbReference type="EMBL" id="JBHUDJ010000003">
    <property type="protein sequence ID" value="MFD1586810.1"/>
    <property type="molecule type" value="Genomic_DNA"/>
</dbReference>
<evidence type="ECO:0000313" key="2">
    <source>
        <dbReference type="EMBL" id="MFD1586810.1"/>
    </source>
</evidence>
<dbReference type="InterPro" id="IPR017926">
    <property type="entry name" value="GATASE"/>
</dbReference>
<dbReference type="AlphaFoldDB" id="A0ABD6CBB1"/>
<reference evidence="2 3" key="1">
    <citation type="journal article" date="2019" name="Int. J. Syst. Evol. Microbiol.">
        <title>The Global Catalogue of Microorganisms (GCM) 10K type strain sequencing project: providing services to taxonomists for standard genome sequencing and annotation.</title>
        <authorList>
            <consortium name="The Broad Institute Genomics Platform"/>
            <consortium name="The Broad Institute Genome Sequencing Center for Infectious Disease"/>
            <person name="Wu L."/>
            <person name="Ma J."/>
        </authorList>
    </citation>
    <scope>NUCLEOTIDE SEQUENCE [LARGE SCALE GENOMIC DNA]</scope>
    <source>
        <strain evidence="2 3">CGMCC 1.12125</strain>
    </source>
</reference>
<name>A0ABD6CBB1_9EURY</name>
<dbReference type="PANTHER" id="PTHR42695:SF5">
    <property type="entry name" value="GLUTAMINE AMIDOTRANSFERASE YLR126C-RELATED"/>
    <property type="match status" value="1"/>
</dbReference>
<dbReference type="Gene3D" id="3.40.50.880">
    <property type="match status" value="1"/>
</dbReference>
<evidence type="ECO:0000313" key="3">
    <source>
        <dbReference type="Proteomes" id="UP001597119"/>
    </source>
</evidence>
<dbReference type="PROSITE" id="PS51273">
    <property type="entry name" value="GATASE_TYPE_1"/>
    <property type="match status" value="1"/>
</dbReference>
<keyword evidence="2" id="KW-0315">Glutamine amidotransferase</keyword>
<feature type="domain" description="Glutamine amidotransferase" evidence="1">
    <location>
        <begin position="26"/>
        <end position="182"/>
    </location>
</feature>
<proteinExistence type="predicted"/>
<gene>
    <name evidence="2" type="ORF">ACFR9U_07435</name>
</gene>
<protein>
    <submittedName>
        <fullName evidence="2">Type 1 glutamine amidotransferase</fullName>
    </submittedName>
</protein>
<sequence length="241" mass="26576">MVGKLALLDASLGDTPAERNFRREFDVELDVFKVSEGAFPDVSAAGGYRDFPYDGAVISGSQTSVYWDEPWIDDVEGWVQDAVDCGVPVLGVCWGHQLLAAALGGTVSAMDDYELGYRTVRQCADSDLFAGISEEFVAFETHSDVVSELPPGATRLAENDCCVQAFRVRNAVGVQFHPEYDRDTARWVTENKRGEVDDERVDAVLSAATASRHAETAQVTRLFENFQRFARDRASLSPEHQ</sequence>
<accession>A0ABD6CBB1</accession>
<dbReference type="InterPro" id="IPR044992">
    <property type="entry name" value="ChyE-like"/>
</dbReference>
<dbReference type="Pfam" id="PF00117">
    <property type="entry name" value="GATase"/>
    <property type="match status" value="1"/>
</dbReference>
<organism evidence="2 3">
    <name type="scientific">Halorientalis brevis</name>
    <dbReference type="NCBI Taxonomy" id="1126241"/>
    <lineage>
        <taxon>Archaea</taxon>
        <taxon>Methanobacteriati</taxon>
        <taxon>Methanobacteriota</taxon>
        <taxon>Stenosarchaea group</taxon>
        <taxon>Halobacteria</taxon>
        <taxon>Halobacteriales</taxon>
        <taxon>Haloarculaceae</taxon>
        <taxon>Halorientalis</taxon>
    </lineage>
</organism>
<dbReference type="CDD" id="cd01741">
    <property type="entry name" value="GATase1_1"/>
    <property type="match status" value="1"/>
</dbReference>
<keyword evidence="3" id="KW-1185">Reference proteome</keyword>
<comment type="caution">
    <text evidence="2">The sequence shown here is derived from an EMBL/GenBank/DDBJ whole genome shotgun (WGS) entry which is preliminary data.</text>
</comment>
<dbReference type="RefSeq" id="WP_247375970.1">
    <property type="nucleotide sequence ID" value="NZ_JALLGV010000001.1"/>
</dbReference>
<dbReference type="InterPro" id="IPR029062">
    <property type="entry name" value="Class_I_gatase-like"/>
</dbReference>
<evidence type="ECO:0000259" key="1">
    <source>
        <dbReference type="Pfam" id="PF00117"/>
    </source>
</evidence>
<dbReference type="Proteomes" id="UP001597119">
    <property type="component" value="Unassembled WGS sequence"/>
</dbReference>
<dbReference type="PANTHER" id="PTHR42695">
    <property type="entry name" value="GLUTAMINE AMIDOTRANSFERASE YLR126C-RELATED"/>
    <property type="match status" value="1"/>
</dbReference>